<evidence type="ECO:0000256" key="2">
    <source>
        <dbReference type="SAM" id="MobiDB-lite"/>
    </source>
</evidence>
<name>A0AAD7B8C1_9AGAR</name>
<evidence type="ECO:0000256" key="1">
    <source>
        <dbReference type="PROSITE-ProRule" id="PRU00042"/>
    </source>
</evidence>
<feature type="compositionally biased region" description="Low complexity" evidence="2">
    <location>
        <begin position="516"/>
        <end position="539"/>
    </location>
</feature>
<comment type="caution">
    <text evidence="4">The sequence shown here is derived from an EMBL/GenBank/DDBJ whole genome shotgun (WGS) entry which is preliminary data.</text>
</comment>
<dbReference type="Proteomes" id="UP001221142">
    <property type="component" value="Unassembled WGS sequence"/>
</dbReference>
<feature type="region of interest" description="Disordered" evidence="2">
    <location>
        <begin position="678"/>
        <end position="722"/>
    </location>
</feature>
<evidence type="ECO:0000313" key="5">
    <source>
        <dbReference type="Proteomes" id="UP001221142"/>
    </source>
</evidence>
<dbReference type="PROSITE" id="PS50157">
    <property type="entry name" value="ZINC_FINGER_C2H2_2"/>
    <property type="match status" value="1"/>
</dbReference>
<organism evidence="4 5">
    <name type="scientific">Roridomyces roridus</name>
    <dbReference type="NCBI Taxonomy" id="1738132"/>
    <lineage>
        <taxon>Eukaryota</taxon>
        <taxon>Fungi</taxon>
        <taxon>Dikarya</taxon>
        <taxon>Basidiomycota</taxon>
        <taxon>Agaricomycotina</taxon>
        <taxon>Agaricomycetes</taxon>
        <taxon>Agaricomycetidae</taxon>
        <taxon>Agaricales</taxon>
        <taxon>Marasmiineae</taxon>
        <taxon>Mycenaceae</taxon>
        <taxon>Roridomyces</taxon>
    </lineage>
</organism>
<feature type="domain" description="C2H2-type" evidence="3">
    <location>
        <begin position="767"/>
        <end position="794"/>
    </location>
</feature>
<feature type="compositionally biased region" description="Basic and acidic residues" evidence="2">
    <location>
        <begin position="68"/>
        <end position="86"/>
    </location>
</feature>
<keyword evidence="1" id="KW-0862">Zinc</keyword>
<dbReference type="SUPFAM" id="SSF57667">
    <property type="entry name" value="beta-beta-alpha zinc fingers"/>
    <property type="match status" value="1"/>
</dbReference>
<dbReference type="PROSITE" id="PS00028">
    <property type="entry name" value="ZINC_FINGER_C2H2_1"/>
    <property type="match status" value="1"/>
</dbReference>
<keyword evidence="1" id="KW-0479">Metal-binding</keyword>
<feature type="region of interest" description="Disordered" evidence="2">
    <location>
        <begin position="68"/>
        <end position="88"/>
    </location>
</feature>
<dbReference type="EMBL" id="JARKIF010000027">
    <property type="protein sequence ID" value="KAJ7613942.1"/>
    <property type="molecule type" value="Genomic_DNA"/>
</dbReference>
<evidence type="ECO:0000259" key="3">
    <source>
        <dbReference type="PROSITE" id="PS50157"/>
    </source>
</evidence>
<accession>A0AAD7B8C1</accession>
<sequence>MSFISNASGITLREGTFNNIQGDFVNIFQAGNLASADIGSEFSRGCQTKDTDSCVRLDTPGLLQSLLEDKRRRREDSAEPVRRREDAEEDGLEVVRYKDVNLTQEMGCGPGYLLHAGRYKDRAVIVKVFNAGRNAREHLEATVVVSRGLWHPNVLRIEGTSAATSIHHLIVYEDARRKTAEGPLAAALRDDLDKSIVLGFKMISSLSLGINYLNTQDIALPLGPENFDVFLDINDRFLLSVNPPTDTNTAHPEEDDTRSVWTLFNGLCQKVLRSANRVLHDEDIERKPTVFDSSRSPAILQPSPVASQDQATLQNEEAIPNNRQNAAAVPPRREFVWRMMDLPQSLATIAAQITRDLDLRCMSIHRLVSSDGGSIHRCLGYIREEVTLAIRTADSAVVSHDAPTIQEVCSICHEVVNSGEVFRCVCRQEEPGSRPTVKCRSCKKWSHRDCGPTPNESICYFCTMQNQQYHLSEHHTTGSSIAPSTAEEDGDFTFSIEDSPPHRENEVDAASITAIQSQSVSPSRQRSTYRGGSPSPYRYRSPHPSPYDLSDGLESYRGRSKTRVERYGMQRRFPSIDPSVNGIDKNLEALSIEEAPQPEVPYPRYIHGESYMGRLIPQDFASLDGQAGYEGPSVTPQGPQTDLEEAWRVSAQVSSSLSPIPRPAAAPAELEANDIHNAGTEHAPSVTATSGGIRKARPRRKERSPYPPQHRKVDGQGQADDASGIWDGQMSLEGPATSQPIRAQVVTDATVRASTSRRKDPSKIGDFICGVCGYDFTAKHNLTNHMNSHLDIKNFKCGCGQRFGTAHVLKRHRSKCSS</sequence>
<evidence type="ECO:0000313" key="4">
    <source>
        <dbReference type="EMBL" id="KAJ7613942.1"/>
    </source>
</evidence>
<dbReference type="InterPro" id="IPR013087">
    <property type="entry name" value="Znf_C2H2_type"/>
</dbReference>
<dbReference type="GO" id="GO:0008270">
    <property type="term" value="F:zinc ion binding"/>
    <property type="evidence" value="ECO:0007669"/>
    <property type="project" value="UniProtKB-KW"/>
</dbReference>
<proteinExistence type="predicted"/>
<dbReference type="AlphaFoldDB" id="A0AAD7B8C1"/>
<gene>
    <name evidence="4" type="ORF">FB45DRAFT_1008759</name>
</gene>
<dbReference type="Gene3D" id="3.30.160.60">
    <property type="entry name" value="Classic Zinc Finger"/>
    <property type="match status" value="1"/>
</dbReference>
<keyword evidence="5" id="KW-1185">Reference proteome</keyword>
<dbReference type="SMART" id="SM00355">
    <property type="entry name" value="ZnF_C2H2"/>
    <property type="match status" value="1"/>
</dbReference>
<feature type="region of interest" description="Disordered" evidence="2">
    <location>
        <begin position="474"/>
        <end position="556"/>
    </location>
</feature>
<keyword evidence="1" id="KW-0863">Zinc-finger</keyword>
<protein>
    <recommendedName>
        <fullName evidence="3">C2H2-type domain-containing protein</fullName>
    </recommendedName>
</protein>
<dbReference type="InterPro" id="IPR036236">
    <property type="entry name" value="Znf_C2H2_sf"/>
</dbReference>
<reference evidence="4" key="1">
    <citation type="submission" date="2023-03" db="EMBL/GenBank/DDBJ databases">
        <title>Massive genome expansion in bonnet fungi (Mycena s.s.) driven by repeated elements and novel gene families across ecological guilds.</title>
        <authorList>
            <consortium name="Lawrence Berkeley National Laboratory"/>
            <person name="Harder C.B."/>
            <person name="Miyauchi S."/>
            <person name="Viragh M."/>
            <person name="Kuo A."/>
            <person name="Thoen E."/>
            <person name="Andreopoulos B."/>
            <person name="Lu D."/>
            <person name="Skrede I."/>
            <person name="Drula E."/>
            <person name="Henrissat B."/>
            <person name="Morin E."/>
            <person name="Kohler A."/>
            <person name="Barry K."/>
            <person name="LaButti K."/>
            <person name="Morin E."/>
            <person name="Salamov A."/>
            <person name="Lipzen A."/>
            <person name="Mereny Z."/>
            <person name="Hegedus B."/>
            <person name="Baldrian P."/>
            <person name="Stursova M."/>
            <person name="Weitz H."/>
            <person name="Taylor A."/>
            <person name="Grigoriev I.V."/>
            <person name="Nagy L.G."/>
            <person name="Martin F."/>
            <person name="Kauserud H."/>
        </authorList>
    </citation>
    <scope>NUCLEOTIDE SEQUENCE</scope>
    <source>
        <strain evidence="4">9284</strain>
    </source>
</reference>
<dbReference type="CDD" id="cd15489">
    <property type="entry name" value="PHD_SF"/>
    <property type="match status" value="1"/>
</dbReference>